<sequence>MVKEPFQCNNVNGSVNLITGSLEYSNYGYFPSKTWAYVFTGVFGAGLMVQLLLSIFYRAWWTLPTLTAGTAVEVLGWGGRVWSATSWKWDPNDGGIWNTSFGAYIMQICALVIAPTVYSAANYILFGKIITTSGPTYSSLHAQSFSIIFVIADIACLVVQGTGGGIAGSAEDENGTDIGAYIMTAGVVLQLIVTILFSGLFIEWIWRKKNDKPARKQYNPFGRWRNGKNKDRSSIEMPLSNVGGVETPDSASENARKQQDYVMTSSSNIPYNGPSLSNQKVNILCGLITVGTFLIIVRSVYRSVELLDGWTGKIAINEPLFLGLDAFLMALFIYIYTIIYPGFFFGRRLF</sequence>
<keyword evidence="3 6" id="KW-1133">Transmembrane helix</keyword>
<evidence type="ECO:0000256" key="3">
    <source>
        <dbReference type="ARBA" id="ARBA00022989"/>
    </source>
</evidence>
<dbReference type="GO" id="GO:0000324">
    <property type="term" value="C:fungal-type vacuole"/>
    <property type="evidence" value="ECO:0007669"/>
    <property type="project" value="TreeGrafter"/>
</dbReference>
<feature type="transmembrane region" description="Helical" evidence="6">
    <location>
        <begin position="321"/>
        <end position="345"/>
    </location>
</feature>
<dbReference type="InterPro" id="IPR007568">
    <property type="entry name" value="RTA1"/>
</dbReference>
<feature type="region of interest" description="Disordered" evidence="5">
    <location>
        <begin position="217"/>
        <end position="257"/>
    </location>
</feature>
<gene>
    <name evidence="7" type="ORF">L201_005862</name>
</gene>
<keyword evidence="4 6" id="KW-0472">Membrane</keyword>
<feature type="transmembrane region" description="Helical" evidence="6">
    <location>
        <begin position="101"/>
        <end position="125"/>
    </location>
</feature>
<feature type="transmembrane region" description="Helical" evidence="6">
    <location>
        <begin position="145"/>
        <end position="166"/>
    </location>
</feature>
<keyword evidence="8" id="KW-1185">Reference proteome</keyword>
<dbReference type="Proteomes" id="UP001355207">
    <property type="component" value="Chromosome 7"/>
</dbReference>
<comment type="subcellular location">
    <subcellularLocation>
        <location evidence="1">Membrane</location>
        <topology evidence="1">Multi-pass membrane protein</topology>
    </subcellularLocation>
</comment>
<evidence type="ECO:0000256" key="5">
    <source>
        <dbReference type="SAM" id="MobiDB-lite"/>
    </source>
</evidence>
<dbReference type="PANTHER" id="PTHR31465:SF9">
    <property type="entry name" value="SPHINGOID LONG-CHAIN BASE TRANSPORTER RSB1"/>
    <property type="match status" value="1"/>
</dbReference>
<name>A0AAX4K1D1_9TREE</name>
<accession>A0AAX4K1D1</accession>
<protein>
    <submittedName>
        <fullName evidence="7">Uncharacterized protein</fullName>
    </submittedName>
</protein>
<dbReference type="Pfam" id="PF04479">
    <property type="entry name" value="RTA1"/>
    <property type="match status" value="1"/>
</dbReference>
<dbReference type="RefSeq" id="XP_066077687.1">
    <property type="nucleotide sequence ID" value="XM_066221590.1"/>
</dbReference>
<evidence type="ECO:0000256" key="4">
    <source>
        <dbReference type="ARBA" id="ARBA00023136"/>
    </source>
</evidence>
<feature type="transmembrane region" description="Helical" evidence="6">
    <location>
        <begin position="34"/>
        <end position="53"/>
    </location>
</feature>
<evidence type="ECO:0000256" key="1">
    <source>
        <dbReference type="ARBA" id="ARBA00004141"/>
    </source>
</evidence>
<dbReference type="EMBL" id="CP144104">
    <property type="protein sequence ID" value="WWC90924.1"/>
    <property type="molecule type" value="Genomic_DNA"/>
</dbReference>
<feature type="transmembrane region" description="Helical" evidence="6">
    <location>
        <begin position="281"/>
        <end position="301"/>
    </location>
</feature>
<feature type="transmembrane region" description="Helical" evidence="6">
    <location>
        <begin position="178"/>
        <end position="206"/>
    </location>
</feature>
<reference evidence="7 8" key="1">
    <citation type="submission" date="2024-01" db="EMBL/GenBank/DDBJ databases">
        <title>Comparative genomics of Cryptococcus and Kwoniella reveals pathogenesis evolution and contrasting modes of karyotype evolution via chromosome fusion or intercentromeric recombination.</title>
        <authorList>
            <person name="Coelho M.A."/>
            <person name="David-Palma M."/>
            <person name="Shea T."/>
            <person name="Bowers K."/>
            <person name="McGinley-Smith S."/>
            <person name="Mohammad A.W."/>
            <person name="Gnirke A."/>
            <person name="Yurkov A.M."/>
            <person name="Nowrousian M."/>
            <person name="Sun S."/>
            <person name="Cuomo C.A."/>
            <person name="Heitman J."/>
        </authorList>
    </citation>
    <scope>NUCLEOTIDE SEQUENCE [LARGE SCALE GENOMIC DNA]</scope>
    <source>
        <strain evidence="7 8">CBS 6074</strain>
    </source>
</reference>
<evidence type="ECO:0000313" key="7">
    <source>
        <dbReference type="EMBL" id="WWC90924.1"/>
    </source>
</evidence>
<keyword evidence="2 6" id="KW-0812">Transmembrane</keyword>
<evidence type="ECO:0000256" key="6">
    <source>
        <dbReference type="SAM" id="Phobius"/>
    </source>
</evidence>
<dbReference type="GO" id="GO:0005886">
    <property type="term" value="C:plasma membrane"/>
    <property type="evidence" value="ECO:0007669"/>
    <property type="project" value="TreeGrafter"/>
</dbReference>
<proteinExistence type="predicted"/>
<evidence type="ECO:0000313" key="8">
    <source>
        <dbReference type="Proteomes" id="UP001355207"/>
    </source>
</evidence>
<organism evidence="7 8">
    <name type="scientific">Kwoniella dendrophila CBS 6074</name>
    <dbReference type="NCBI Taxonomy" id="1295534"/>
    <lineage>
        <taxon>Eukaryota</taxon>
        <taxon>Fungi</taxon>
        <taxon>Dikarya</taxon>
        <taxon>Basidiomycota</taxon>
        <taxon>Agaricomycotina</taxon>
        <taxon>Tremellomycetes</taxon>
        <taxon>Tremellales</taxon>
        <taxon>Cryptococcaceae</taxon>
        <taxon>Kwoniella</taxon>
    </lineage>
</organism>
<dbReference type="AlphaFoldDB" id="A0AAX4K1D1"/>
<dbReference type="GeneID" id="91096532"/>
<evidence type="ECO:0000256" key="2">
    <source>
        <dbReference type="ARBA" id="ARBA00022692"/>
    </source>
</evidence>
<dbReference type="PANTHER" id="PTHR31465">
    <property type="entry name" value="PROTEIN RTA1-RELATED"/>
    <property type="match status" value="1"/>
</dbReference>